<keyword evidence="2" id="KW-1185">Reference proteome</keyword>
<accession>A0ABT1BP65</accession>
<proteinExistence type="predicted"/>
<protein>
    <submittedName>
        <fullName evidence="1">Uncharacterized protein</fullName>
    </submittedName>
</protein>
<dbReference type="EMBL" id="JAMXMC010000008">
    <property type="protein sequence ID" value="MCO5978002.1"/>
    <property type="molecule type" value="Genomic_DNA"/>
</dbReference>
<reference evidence="1 2" key="1">
    <citation type="submission" date="2022-06" db="EMBL/GenBank/DDBJ databases">
        <title>Ideonella sp. NS12-5 Genome sequencing and assembly.</title>
        <authorList>
            <person name="Jung Y."/>
        </authorList>
    </citation>
    <scope>NUCLEOTIDE SEQUENCE [LARGE SCALE GENOMIC DNA]</scope>
    <source>
        <strain evidence="1 2">NS12-5</strain>
    </source>
</reference>
<evidence type="ECO:0000313" key="1">
    <source>
        <dbReference type="EMBL" id="MCO5978002.1"/>
    </source>
</evidence>
<organism evidence="1 2">
    <name type="scientific">Ideonella oryzae</name>
    <dbReference type="NCBI Taxonomy" id="2937441"/>
    <lineage>
        <taxon>Bacteria</taxon>
        <taxon>Pseudomonadati</taxon>
        <taxon>Pseudomonadota</taxon>
        <taxon>Betaproteobacteria</taxon>
        <taxon>Burkholderiales</taxon>
        <taxon>Sphaerotilaceae</taxon>
        <taxon>Ideonella</taxon>
    </lineage>
</organism>
<name>A0ABT1BP65_9BURK</name>
<comment type="caution">
    <text evidence="1">The sequence shown here is derived from an EMBL/GenBank/DDBJ whole genome shotgun (WGS) entry which is preliminary data.</text>
</comment>
<dbReference type="Proteomes" id="UP001204851">
    <property type="component" value="Unassembled WGS sequence"/>
</dbReference>
<dbReference type="RefSeq" id="WP_252770614.1">
    <property type="nucleotide sequence ID" value="NZ_JAMXMC010000008.1"/>
</dbReference>
<sequence length="150" mass="16801">MSSLAFADTLPSEAFEFDSDVTDSEFEPSDYGLPADRAARLAARRGFVEMKQVFLKAVDPIKGRKGDWLRQQVRQAHEPLDLWLLRGPVLSVLRHDDAGSRGLRADLYRSLDTLIDQVRGRSSSTSVRPGARHQAWAFSSSVDTALQAWR</sequence>
<evidence type="ECO:0000313" key="2">
    <source>
        <dbReference type="Proteomes" id="UP001204851"/>
    </source>
</evidence>
<gene>
    <name evidence="1" type="ORF">M0L44_14940</name>
</gene>